<keyword evidence="2" id="KW-1185">Reference proteome</keyword>
<gene>
    <name evidence="1" type="ORF">CC80DRAFT_498250</name>
</gene>
<dbReference type="Proteomes" id="UP000800035">
    <property type="component" value="Unassembled WGS sequence"/>
</dbReference>
<dbReference type="EMBL" id="ML977060">
    <property type="protein sequence ID" value="KAF1948370.1"/>
    <property type="molecule type" value="Genomic_DNA"/>
</dbReference>
<dbReference type="AlphaFoldDB" id="A0A6A5T828"/>
<accession>A0A6A5T828</accession>
<reference evidence="1" key="1">
    <citation type="journal article" date="2020" name="Stud. Mycol.">
        <title>101 Dothideomycetes genomes: a test case for predicting lifestyles and emergence of pathogens.</title>
        <authorList>
            <person name="Haridas S."/>
            <person name="Albert R."/>
            <person name="Binder M."/>
            <person name="Bloem J."/>
            <person name="Labutti K."/>
            <person name="Salamov A."/>
            <person name="Andreopoulos B."/>
            <person name="Baker S."/>
            <person name="Barry K."/>
            <person name="Bills G."/>
            <person name="Bluhm B."/>
            <person name="Cannon C."/>
            <person name="Castanera R."/>
            <person name="Culley D."/>
            <person name="Daum C."/>
            <person name="Ezra D."/>
            <person name="Gonzalez J."/>
            <person name="Henrissat B."/>
            <person name="Kuo A."/>
            <person name="Liang C."/>
            <person name="Lipzen A."/>
            <person name="Lutzoni F."/>
            <person name="Magnuson J."/>
            <person name="Mondo S."/>
            <person name="Nolan M."/>
            <person name="Ohm R."/>
            <person name="Pangilinan J."/>
            <person name="Park H.-J."/>
            <person name="Ramirez L."/>
            <person name="Alfaro M."/>
            <person name="Sun H."/>
            <person name="Tritt A."/>
            <person name="Yoshinaga Y."/>
            <person name="Zwiers L.-H."/>
            <person name="Turgeon B."/>
            <person name="Goodwin S."/>
            <person name="Spatafora J."/>
            <person name="Crous P."/>
            <person name="Grigoriev I."/>
        </authorList>
    </citation>
    <scope>NUCLEOTIDE SEQUENCE</scope>
    <source>
        <strain evidence="1">CBS 675.92</strain>
    </source>
</reference>
<protein>
    <submittedName>
        <fullName evidence="1">Uncharacterized protein</fullName>
    </submittedName>
</protein>
<evidence type="ECO:0000313" key="1">
    <source>
        <dbReference type="EMBL" id="KAF1948370.1"/>
    </source>
</evidence>
<evidence type="ECO:0000313" key="2">
    <source>
        <dbReference type="Proteomes" id="UP000800035"/>
    </source>
</evidence>
<sequence>MHSATYHLATLAPLLCNPHRSASTPIPTISQRPFLNSPASCTIHITPLRAPIYLAPGPFRSLQGRDFESPDEQAT</sequence>
<name>A0A6A5T828_9PLEO</name>
<proteinExistence type="predicted"/>
<organism evidence="1 2">
    <name type="scientific">Byssothecium circinans</name>
    <dbReference type="NCBI Taxonomy" id="147558"/>
    <lineage>
        <taxon>Eukaryota</taxon>
        <taxon>Fungi</taxon>
        <taxon>Dikarya</taxon>
        <taxon>Ascomycota</taxon>
        <taxon>Pezizomycotina</taxon>
        <taxon>Dothideomycetes</taxon>
        <taxon>Pleosporomycetidae</taxon>
        <taxon>Pleosporales</taxon>
        <taxon>Massarineae</taxon>
        <taxon>Massarinaceae</taxon>
        <taxon>Byssothecium</taxon>
    </lineage>
</organism>